<evidence type="ECO:0000256" key="1">
    <source>
        <dbReference type="SAM" id="Phobius"/>
    </source>
</evidence>
<sequence length="70" mass="7342">LQIIRLVIVMMIRVVGVLVTNVMVMVGSGGCDGERFVAVVVVSDSDGRSGNSYDSSGGGGSNNEYIIMME</sequence>
<proteinExistence type="predicted"/>
<accession>A0ABS8WVB8</accession>
<protein>
    <submittedName>
        <fullName evidence="2">Uncharacterized protein</fullName>
    </submittedName>
</protein>
<name>A0ABS8WVB8_DATST</name>
<evidence type="ECO:0000313" key="3">
    <source>
        <dbReference type="Proteomes" id="UP000823775"/>
    </source>
</evidence>
<dbReference type="EMBL" id="JACEIK010011621">
    <property type="protein sequence ID" value="MCE3215801.1"/>
    <property type="molecule type" value="Genomic_DNA"/>
</dbReference>
<dbReference type="Proteomes" id="UP000823775">
    <property type="component" value="Unassembled WGS sequence"/>
</dbReference>
<keyword evidence="1" id="KW-0812">Transmembrane</keyword>
<keyword evidence="3" id="KW-1185">Reference proteome</keyword>
<organism evidence="2 3">
    <name type="scientific">Datura stramonium</name>
    <name type="common">Jimsonweed</name>
    <name type="synonym">Common thornapple</name>
    <dbReference type="NCBI Taxonomy" id="4076"/>
    <lineage>
        <taxon>Eukaryota</taxon>
        <taxon>Viridiplantae</taxon>
        <taxon>Streptophyta</taxon>
        <taxon>Embryophyta</taxon>
        <taxon>Tracheophyta</taxon>
        <taxon>Spermatophyta</taxon>
        <taxon>Magnoliopsida</taxon>
        <taxon>eudicotyledons</taxon>
        <taxon>Gunneridae</taxon>
        <taxon>Pentapetalae</taxon>
        <taxon>asterids</taxon>
        <taxon>lamiids</taxon>
        <taxon>Solanales</taxon>
        <taxon>Solanaceae</taxon>
        <taxon>Solanoideae</taxon>
        <taxon>Datureae</taxon>
        <taxon>Datura</taxon>
    </lineage>
</organism>
<keyword evidence="1" id="KW-1133">Transmembrane helix</keyword>
<feature type="non-terminal residue" evidence="2">
    <location>
        <position position="1"/>
    </location>
</feature>
<gene>
    <name evidence="2" type="ORF">HAX54_003585</name>
</gene>
<feature type="transmembrane region" description="Helical" evidence="1">
    <location>
        <begin position="6"/>
        <end position="26"/>
    </location>
</feature>
<reference evidence="2 3" key="1">
    <citation type="journal article" date="2021" name="BMC Genomics">
        <title>Datura genome reveals duplications of psychoactive alkaloid biosynthetic genes and high mutation rate following tissue culture.</title>
        <authorList>
            <person name="Rajewski A."/>
            <person name="Carter-House D."/>
            <person name="Stajich J."/>
            <person name="Litt A."/>
        </authorList>
    </citation>
    <scope>NUCLEOTIDE SEQUENCE [LARGE SCALE GENOMIC DNA]</scope>
    <source>
        <strain evidence="2">AR-01</strain>
    </source>
</reference>
<keyword evidence="1" id="KW-0472">Membrane</keyword>
<comment type="caution">
    <text evidence="2">The sequence shown here is derived from an EMBL/GenBank/DDBJ whole genome shotgun (WGS) entry which is preliminary data.</text>
</comment>
<evidence type="ECO:0000313" key="2">
    <source>
        <dbReference type="EMBL" id="MCE3215801.1"/>
    </source>
</evidence>
<feature type="non-terminal residue" evidence="2">
    <location>
        <position position="70"/>
    </location>
</feature>